<sequence length="411" mass="46950">MAIHQGAARPLTLLLAFMLYSGNFVIQAAGEEPGSSEIRLRYHTPPAWSPPEMKRQHDYDLPSLLTGESPVTTADQWREVARPRLLESWRRILGKIEPAAADMQWFGDVTQAKTIRVEQKEGYRRVELTIPLEKDFFQNHLLLLPDGEGPFPAVIAWTSTSPDYQQPEEWWGVWLAQHGYVVLTSWAFIRHYRDDTSYRNGASEKVYERFGRWLPLAKMAHDASRQAEYLRSLPQVDPDRLGFIGFSLSAKSALYVGAFDPEFKAVVSIDPHLAMHGATNYESPWYLDWRRPFEDINTPDYPVKELRGTVWSLLDADPQRPGFEHNHHELLALCAPRAMLVIGCSADKESASHSDDRQSIAYYLRAREVYRLLGADDHLQYLPLTEGHQAVSPAINAAWQAFFQKHLQPGE</sequence>
<dbReference type="Proteomes" id="UP000317648">
    <property type="component" value="Chromosome"/>
</dbReference>
<dbReference type="GO" id="GO:0052689">
    <property type="term" value="F:carboxylic ester hydrolase activity"/>
    <property type="evidence" value="ECO:0007669"/>
    <property type="project" value="UniProtKB-KW"/>
</dbReference>
<dbReference type="InterPro" id="IPR029058">
    <property type="entry name" value="AB_hydrolase_fold"/>
</dbReference>
<dbReference type="EMBL" id="CP036433">
    <property type="protein sequence ID" value="QDU94964.1"/>
    <property type="molecule type" value="Genomic_DNA"/>
</dbReference>
<evidence type="ECO:0000256" key="1">
    <source>
        <dbReference type="ARBA" id="ARBA00022487"/>
    </source>
</evidence>
<keyword evidence="6" id="KW-1185">Reference proteome</keyword>
<dbReference type="RefSeq" id="WP_145053752.1">
    <property type="nucleotide sequence ID" value="NZ_CP036433.1"/>
</dbReference>
<dbReference type="KEGG" id="lcre:Pla8534_27730"/>
<dbReference type="PANTHER" id="PTHR22946">
    <property type="entry name" value="DIENELACTONE HYDROLASE DOMAIN-CONTAINING PROTEIN-RELATED"/>
    <property type="match status" value="1"/>
</dbReference>
<dbReference type="Pfam" id="PF22244">
    <property type="entry name" value="GCE_fung"/>
    <property type="match status" value="1"/>
</dbReference>
<dbReference type="InterPro" id="IPR054579">
    <property type="entry name" value="GCE-like_dom"/>
</dbReference>
<feature type="domain" description="4-O-methyl-glucuronoyl methylesterase-like" evidence="4">
    <location>
        <begin position="143"/>
        <end position="374"/>
    </location>
</feature>
<accession>A0A518DT16</accession>
<evidence type="ECO:0000256" key="2">
    <source>
        <dbReference type="ARBA" id="ARBA00022729"/>
    </source>
</evidence>
<dbReference type="SUPFAM" id="SSF53474">
    <property type="entry name" value="alpha/beta-Hydrolases"/>
    <property type="match status" value="1"/>
</dbReference>
<keyword evidence="2" id="KW-0732">Signal</keyword>
<keyword evidence="3 5" id="KW-0378">Hydrolase</keyword>
<name>A0A518DT16_9BACT</name>
<gene>
    <name evidence="5" type="ORF">Pla8534_27730</name>
</gene>
<evidence type="ECO:0000313" key="6">
    <source>
        <dbReference type="Proteomes" id="UP000317648"/>
    </source>
</evidence>
<evidence type="ECO:0000313" key="5">
    <source>
        <dbReference type="EMBL" id="QDU94964.1"/>
    </source>
</evidence>
<dbReference type="InterPro" id="IPR050261">
    <property type="entry name" value="FrsA_esterase"/>
</dbReference>
<dbReference type="OrthoDB" id="3668964at2"/>
<dbReference type="Gene3D" id="3.40.50.1820">
    <property type="entry name" value="alpha/beta hydrolase"/>
    <property type="match status" value="1"/>
</dbReference>
<dbReference type="PANTHER" id="PTHR22946:SF9">
    <property type="entry name" value="POLYKETIDE TRANSFERASE AF380"/>
    <property type="match status" value="1"/>
</dbReference>
<organism evidence="5 6">
    <name type="scientific">Lignipirellula cremea</name>
    <dbReference type="NCBI Taxonomy" id="2528010"/>
    <lineage>
        <taxon>Bacteria</taxon>
        <taxon>Pseudomonadati</taxon>
        <taxon>Planctomycetota</taxon>
        <taxon>Planctomycetia</taxon>
        <taxon>Pirellulales</taxon>
        <taxon>Pirellulaceae</taxon>
        <taxon>Lignipirellula</taxon>
    </lineage>
</organism>
<keyword evidence="1" id="KW-0719">Serine esterase</keyword>
<protein>
    <submittedName>
        <fullName evidence="5">Dienelactone hydrolase family protein</fullName>
    </submittedName>
</protein>
<evidence type="ECO:0000259" key="4">
    <source>
        <dbReference type="Pfam" id="PF22244"/>
    </source>
</evidence>
<reference evidence="5 6" key="1">
    <citation type="submission" date="2019-02" db="EMBL/GenBank/DDBJ databases">
        <title>Deep-cultivation of Planctomycetes and their phenomic and genomic characterization uncovers novel biology.</title>
        <authorList>
            <person name="Wiegand S."/>
            <person name="Jogler M."/>
            <person name="Boedeker C."/>
            <person name="Pinto D."/>
            <person name="Vollmers J."/>
            <person name="Rivas-Marin E."/>
            <person name="Kohn T."/>
            <person name="Peeters S.H."/>
            <person name="Heuer A."/>
            <person name="Rast P."/>
            <person name="Oberbeckmann S."/>
            <person name="Bunk B."/>
            <person name="Jeske O."/>
            <person name="Meyerdierks A."/>
            <person name="Storesund J.E."/>
            <person name="Kallscheuer N."/>
            <person name="Luecker S."/>
            <person name="Lage O.M."/>
            <person name="Pohl T."/>
            <person name="Merkel B.J."/>
            <person name="Hornburger P."/>
            <person name="Mueller R.-W."/>
            <person name="Bruemmer F."/>
            <person name="Labrenz M."/>
            <person name="Spormann A.M."/>
            <person name="Op den Camp H."/>
            <person name="Overmann J."/>
            <person name="Amann R."/>
            <person name="Jetten M.S.M."/>
            <person name="Mascher T."/>
            <person name="Medema M.H."/>
            <person name="Devos D.P."/>
            <person name="Kaster A.-K."/>
            <person name="Ovreas L."/>
            <person name="Rohde M."/>
            <person name="Galperin M.Y."/>
            <person name="Jogler C."/>
        </authorList>
    </citation>
    <scope>NUCLEOTIDE SEQUENCE [LARGE SCALE GENOMIC DNA]</scope>
    <source>
        <strain evidence="5 6">Pla85_3_4</strain>
    </source>
</reference>
<evidence type="ECO:0000256" key="3">
    <source>
        <dbReference type="ARBA" id="ARBA00022801"/>
    </source>
</evidence>
<dbReference type="AlphaFoldDB" id="A0A518DT16"/>
<proteinExistence type="predicted"/>